<evidence type="ECO:0000313" key="4">
    <source>
        <dbReference type="Proteomes" id="UP001153678"/>
    </source>
</evidence>
<dbReference type="OrthoDB" id="2361506at2759"/>
<feature type="compositionally biased region" description="Basic residues" evidence="2">
    <location>
        <begin position="12"/>
        <end position="23"/>
    </location>
</feature>
<organism evidence="3 4">
    <name type="scientific">Funneliformis geosporum</name>
    <dbReference type="NCBI Taxonomy" id="1117311"/>
    <lineage>
        <taxon>Eukaryota</taxon>
        <taxon>Fungi</taxon>
        <taxon>Fungi incertae sedis</taxon>
        <taxon>Mucoromycota</taxon>
        <taxon>Glomeromycotina</taxon>
        <taxon>Glomeromycetes</taxon>
        <taxon>Glomerales</taxon>
        <taxon>Glomeraceae</taxon>
        <taxon>Funneliformis</taxon>
    </lineage>
</organism>
<evidence type="ECO:0000256" key="2">
    <source>
        <dbReference type="SAM" id="MobiDB-lite"/>
    </source>
</evidence>
<name>A0A9W4WQK9_9GLOM</name>
<accession>A0A9W4WQK9</accession>
<dbReference type="AlphaFoldDB" id="A0A9W4WQK9"/>
<protein>
    <submittedName>
        <fullName evidence="3">4829_t:CDS:1</fullName>
    </submittedName>
</protein>
<dbReference type="EMBL" id="CAMKVN010000170">
    <property type="protein sequence ID" value="CAI2164676.1"/>
    <property type="molecule type" value="Genomic_DNA"/>
</dbReference>
<evidence type="ECO:0000256" key="1">
    <source>
        <dbReference type="SAM" id="Coils"/>
    </source>
</evidence>
<keyword evidence="4" id="KW-1185">Reference proteome</keyword>
<feature type="region of interest" description="Disordered" evidence="2">
    <location>
        <begin position="1"/>
        <end position="27"/>
    </location>
</feature>
<proteinExistence type="predicted"/>
<reference evidence="3" key="1">
    <citation type="submission" date="2022-08" db="EMBL/GenBank/DDBJ databases">
        <authorList>
            <person name="Kallberg Y."/>
            <person name="Tangrot J."/>
            <person name="Rosling A."/>
        </authorList>
    </citation>
    <scope>NUCLEOTIDE SEQUENCE</scope>
    <source>
        <strain evidence="3">Wild A</strain>
    </source>
</reference>
<sequence length="163" mass="18726">MTPPSQIETRPYKTKTPSKRGRKSYTTPDVIDVTGKTHFMVVRRLQNNKKQKKKCNECKNCEQSDEYVDILEERVNTLESQVNNLQKVTNERPTTRNSVTTNEFNCYAQLEMDGILRVANSIGDIIQGRIQTSQQGSPTTIDEFINENIIAELWNVPGRNDFN</sequence>
<gene>
    <name evidence="3" type="ORF">FWILDA_LOCUS1686</name>
</gene>
<dbReference type="Proteomes" id="UP001153678">
    <property type="component" value="Unassembled WGS sequence"/>
</dbReference>
<feature type="coiled-coil region" evidence="1">
    <location>
        <begin position="61"/>
        <end position="88"/>
    </location>
</feature>
<evidence type="ECO:0000313" key="3">
    <source>
        <dbReference type="EMBL" id="CAI2164676.1"/>
    </source>
</evidence>
<keyword evidence="1" id="KW-0175">Coiled coil</keyword>
<comment type="caution">
    <text evidence="3">The sequence shown here is derived from an EMBL/GenBank/DDBJ whole genome shotgun (WGS) entry which is preliminary data.</text>
</comment>